<evidence type="ECO:0000313" key="10">
    <source>
        <dbReference type="Proteomes" id="UP000054567"/>
    </source>
</evidence>
<evidence type="ECO:0000256" key="5">
    <source>
        <dbReference type="ARBA" id="ARBA00022786"/>
    </source>
</evidence>
<keyword evidence="4" id="KW-0808">Transferase</keyword>
<feature type="compositionally biased region" description="Basic and acidic residues" evidence="7">
    <location>
        <begin position="391"/>
        <end position="409"/>
    </location>
</feature>
<dbReference type="Gene3D" id="3.90.1750.10">
    <property type="entry name" value="Hect, E3 ligase catalytic domains"/>
    <property type="match status" value="1"/>
</dbReference>
<evidence type="ECO:0000256" key="4">
    <source>
        <dbReference type="ARBA" id="ARBA00022679"/>
    </source>
</evidence>
<dbReference type="FunFam" id="3.30.2410.10:FF:000003">
    <property type="entry name" value="probable E3 ubiquitin-protein ligase HERC4 isoform X1"/>
    <property type="match status" value="1"/>
</dbReference>
<feature type="region of interest" description="Disordered" evidence="7">
    <location>
        <begin position="345"/>
        <end position="439"/>
    </location>
</feature>
<evidence type="ECO:0000259" key="8">
    <source>
        <dbReference type="PROSITE" id="PS50237"/>
    </source>
</evidence>
<dbReference type="EMBL" id="DS268109">
    <property type="protein sequence ID" value="KMM65348.1"/>
    <property type="molecule type" value="Genomic_DNA"/>
</dbReference>
<dbReference type="InterPro" id="IPR050409">
    <property type="entry name" value="E3_ubiq-protein_ligase"/>
</dbReference>
<dbReference type="SMART" id="SM00119">
    <property type="entry name" value="HECTc"/>
    <property type="match status" value="1"/>
</dbReference>
<accession>A0A0J6F5A1</accession>
<dbReference type="PANTHER" id="PTHR11254">
    <property type="entry name" value="HECT DOMAIN UBIQUITIN-PROTEIN LIGASE"/>
    <property type="match status" value="1"/>
</dbReference>
<dbReference type="GO" id="GO:0005737">
    <property type="term" value="C:cytoplasm"/>
    <property type="evidence" value="ECO:0007669"/>
    <property type="project" value="TreeGrafter"/>
</dbReference>
<keyword evidence="5 6" id="KW-0833">Ubl conjugation pathway</keyword>
<reference evidence="10" key="2">
    <citation type="journal article" date="2009" name="Genome Res.">
        <title>Comparative genomic analyses of the human fungal pathogens Coccidioides and their relatives.</title>
        <authorList>
            <person name="Sharpton T.J."/>
            <person name="Stajich J.E."/>
            <person name="Rounsley S.D."/>
            <person name="Gardner M.J."/>
            <person name="Wortman J.R."/>
            <person name="Jordar V.S."/>
            <person name="Maiti R."/>
            <person name="Kodira C.D."/>
            <person name="Neafsey D.E."/>
            <person name="Zeng Q."/>
            <person name="Hung C.-Y."/>
            <person name="McMahan C."/>
            <person name="Muszewska A."/>
            <person name="Grynberg M."/>
            <person name="Mandel M.A."/>
            <person name="Kellner E.M."/>
            <person name="Barker B.M."/>
            <person name="Galgiani J.N."/>
            <person name="Orbach M.J."/>
            <person name="Kirkland T.N."/>
            <person name="Cole G.T."/>
            <person name="Henn M.R."/>
            <person name="Birren B.W."/>
            <person name="Taylor J.W."/>
        </authorList>
    </citation>
    <scope>NUCLEOTIDE SEQUENCE [LARGE SCALE GENOMIC DNA]</scope>
    <source>
        <strain evidence="10">RMSCC 3488</strain>
    </source>
</reference>
<dbReference type="GO" id="GO:0061630">
    <property type="term" value="F:ubiquitin protein ligase activity"/>
    <property type="evidence" value="ECO:0007669"/>
    <property type="project" value="UniProtKB-EC"/>
</dbReference>
<dbReference type="Proteomes" id="UP000054567">
    <property type="component" value="Unassembled WGS sequence"/>
</dbReference>
<feature type="active site" description="Glycyl thioester intermediate" evidence="6">
    <location>
        <position position="1318"/>
    </location>
</feature>
<comment type="pathway">
    <text evidence="2">Protein modification; protein ubiquitination.</text>
</comment>
<evidence type="ECO:0000256" key="3">
    <source>
        <dbReference type="ARBA" id="ARBA00012485"/>
    </source>
</evidence>
<feature type="region of interest" description="Disordered" evidence="7">
    <location>
        <begin position="254"/>
        <end position="321"/>
    </location>
</feature>
<feature type="compositionally biased region" description="Polar residues" evidence="7">
    <location>
        <begin position="276"/>
        <end position="286"/>
    </location>
</feature>
<feature type="compositionally biased region" description="Basic and acidic residues" evidence="7">
    <location>
        <begin position="1165"/>
        <end position="1179"/>
    </location>
</feature>
<dbReference type="Gene3D" id="3.30.2410.10">
    <property type="entry name" value="Hect, E3 ligase catalytic domain"/>
    <property type="match status" value="1"/>
</dbReference>
<evidence type="ECO:0000313" key="9">
    <source>
        <dbReference type="EMBL" id="KMM65348.1"/>
    </source>
</evidence>
<comment type="catalytic activity">
    <reaction evidence="1">
        <text>S-ubiquitinyl-[E2 ubiquitin-conjugating enzyme]-L-cysteine + [acceptor protein]-L-lysine = [E2 ubiquitin-conjugating enzyme]-L-cysteine + N(6)-ubiquitinyl-[acceptor protein]-L-lysine.</text>
        <dbReference type="EC" id="2.3.2.26"/>
    </reaction>
</comment>
<dbReference type="InterPro" id="IPR035983">
    <property type="entry name" value="Hect_E3_ubiquitin_ligase"/>
</dbReference>
<dbReference type="Gene3D" id="6.10.130.10">
    <property type="entry name" value="Ubiquitin-protein ligase E3A, N-terminal zinc-binding domain (AZUL)"/>
    <property type="match status" value="1"/>
</dbReference>
<reference evidence="9 10" key="1">
    <citation type="submission" date="2007-06" db="EMBL/GenBank/DDBJ databases">
        <title>The Genome Sequence of Coccidioides posadasii RMSCC_3488.</title>
        <authorList>
            <consortium name="Coccidioides Genome Resources Consortium"/>
            <consortium name="The Broad Institute Genome Sequencing Platform"/>
            <person name="Henn M.R."/>
            <person name="Sykes S."/>
            <person name="Young S."/>
            <person name="Jaffe D."/>
            <person name="Berlin A."/>
            <person name="Alvarez P."/>
            <person name="Butler J."/>
            <person name="Gnerre S."/>
            <person name="Grabherr M."/>
            <person name="Mauceli E."/>
            <person name="Brockman W."/>
            <person name="Kodira C."/>
            <person name="Alvarado L."/>
            <person name="Zeng Q."/>
            <person name="Crawford M."/>
            <person name="Antoine C."/>
            <person name="Devon K."/>
            <person name="Galgiani J."/>
            <person name="Orsborn K."/>
            <person name="Lewis M.L."/>
            <person name="Nusbaum C."/>
            <person name="Galagan J."/>
            <person name="Birren B."/>
        </authorList>
    </citation>
    <scope>NUCLEOTIDE SEQUENCE [LARGE SCALE GENOMIC DNA]</scope>
    <source>
        <strain evidence="9 10">RMSCC 3488</strain>
    </source>
</reference>
<dbReference type="Pfam" id="PF00632">
    <property type="entry name" value="HECT"/>
    <property type="match status" value="2"/>
</dbReference>
<dbReference type="GO" id="GO:0016567">
    <property type="term" value="P:protein ubiquitination"/>
    <property type="evidence" value="ECO:0007669"/>
    <property type="project" value="TreeGrafter"/>
</dbReference>
<dbReference type="PANTHER" id="PTHR11254:SF444">
    <property type="entry name" value="HECT DOMAIN CONTAINING UBIQUITIN LIGASE"/>
    <property type="match status" value="1"/>
</dbReference>
<dbReference type="InterPro" id="IPR000569">
    <property type="entry name" value="HECT_dom"/>
</dbReference>
<feature type="compositionally biased region" description="Pro residues" evidence="7">
    <location>
        <begin position="422"/>
        <end position="434"/>
    </location>
</feature>
<feature type="compositionally biased region" description="Polar residues" evidence="7">
    <location>
        <begin position="1137"/>
        <end position="1146"/>
    </location>
</feature>
<reference evidence="10" key="3">
    <citation type="journal article" date="2010" name="Genome Res.">
        <title>Population genomic sequencing of Coccidioides fungi reveals recent hybridization and transposon control.</title>
        <authorList>
            <person name="Neafsey D.E."/>
            <person name="Barker B.M."/>
            <person name="Sharpton T.J."/>
            <person name="Stajich J.E."/>
            <person name="Park D.J."/>
            <person name="Whiston E."/>
            <person name="Hung C.-Y."/>
            <person name="McMahan C."/>
            <person name="White J."/>
            <person name="Sykes S."/>
            <person name="Heiman D."/>
            <person name="Young S."/>
            <person name="Zeng Q."/>
            <person name="Abouelleil A."/>
            <person name="Aftuck L."/>
            <person name="Bessette D."/>
            <person name="Brown A."/>
            <person name="FitzGerald M."/>
            <person name="Lui A."/>
            <person name="Macdonald J.P."/>
            <person name="Priest M."/>
            <person name="Orbach M.J."/>
            <person name="Galgiani J.N."/>
            <person name="Kirkland T.N."/>
            <person name="Cole G.T."/>
            <person name="Birren B.W."/>
            <person name="Henn M.R."/>
            <person name="Taylor J.W."/>
            <person name="Rounsley S.D."/>
        </authorList>
    </citation>
    <scope>NUCLEOTIDE SEQUENCE [LARGE SCALE GENOMIC DNA]</scope>
    <source>
        <strain evidence="10">RMSCC 3488</strain>
    </source>
</reference>
<dbReference type="GO" id="GO:0006511">
    <property type="term" value="P:ubiquitin-dependent protein catabolic process"/>
    <property type="evidence" value="ECO:0007669"/>
    <property type="project" value="TreeGrafter"/>
</dbReference>
<dbReference type="InterPro" id="IPR042556">
    <property type="entry name" value="AZUL_sf"/>
</dbReference>
<feature type="region of interest" description="Disordered" evidence="7">
    <location>
        <begin position="158"/>
        <end position="226"/>
    </location>
</feature>
<feature type="compositionally biased region" description="Low complexity" evidence="7">
    <location>
        <begin position="1155"/>
        <end position="1164"/>
    </location>
</feature>
<sequence length="1350" mass="152285">MTRLHGVVSGLSDSGHRSIGDDRAALRFSKLPPGTPEVILKNTVIVNDPARILSRNKDERQRNFNLLVRRYKTQLLHGCKEPNCTTPTCLSYRRRRAADRPFRNFNDLSARTLACYLASQDDPEGGLCGNAPARSLESFAQEDTTWATERWPPLAWEARTHSPHPRRPQPLKVVESISSQLKKPDSQDPIPDKPKVSNPPEHIKSPIPQDRPGVIPQPKTPKDPRSITQNLFDTLALRMIEWLPLKRASNTLDSDSLAGEGDGSGHKPVHADPSASPVTRQTSTKAQKPPITRERIQAENPSVLSSQPPIPPTLEVKVPGQPVHRLSFGELDRWKHSLRSLPDDIAKTERKSTPKLATTNTPTATSRSFPSPPPRKHRSQKYKQTEYQTDSQRDTKTRYRQPALDKAEILPDPLQSGSADPRSPPGLLSPPSPPLNVDAHHQAQLGSDMEPQIESLSMLSKDIVDSLGKLMFETKEEKENWKNEMMHLESRGCIEPRNLHFATPRQRQIFPFITQSLFFVLSSPELLRRSFRITPETSRSDNSTSADLDIDTQNLEGVFRKLYSICPWEATLHSLWMCLEGLFVPPKEFSTSKTHRRFIWRSTANNVSLRSGETSRDSPSASQSHISDCDAAHIAIVTLFALASSIPPLDAQAWQVIRRVRSTGTVLPDFEMRKVSEATAGLLAEATDKFEHDLALRLMNRLVRAISARLAFHEISKLKGPPIQNVGSLGNWNPVDLIITSLQPCISAKHGYLDSSCGVYEAERQTTIPMVAVEWLKGLLLKEWDGKPEILKSGAAGGALMLLASMYHHRAQLGLVPEDFYTAYLGDNLDPLRMPIEWMSFVPNNRTMHILSHQFMFEPSALVTYFRALNFSAMAKYYETAVGHSRHVAQTAFSHARAIDDDIGLFAGLKRSVTSFLVLIVRRDNVLTDTLNQLWRREKQELMRPLRVQMGMDEGEEGADQGGVQQELFRVVMAEILDPAYGMFTLSDRDHMSWFQPCSFEPLYKFELAGLLMSLAIYNGITLPVNFPVAFYMKLLDFEVKKLDDIRSGWEDLARGLSELLSWSDGDVGDIFLRTYEFSFDAFGKVVTVDMTAVDRSDAWPPAERNVTWRKERLRSFASSSDNDDADNLDSLDNGESMLQDTPSDSRSNRRDGRLSGILKGSSSKLRERRVPSPPEHEAPLVTNANREQFVNDYIFWLTDKSIRPQYEAFARGFYTCLDRTALSIFTPQALKSVVEGIQEIDMDELEKHTRYEGYNPEDRVIRDFWDVVKTYPQEKRSRLLEFVTASDRVPVKGVSSLLFIIMKNGVGDERLPTSGTCFGRLLLPEYSSRQALEENFDRALEYCKGFGAI</sequence>
<evidence type="ECO:0000256" key="7">
    <source>
        <dbReference type="SAM" id="MobiDB-lite"/>
    </source>
</evidence>
<dbReference type="Pfam" id="PF16558">
    <property type="entry name" value="AZUL"/>
    <property type="match status" value="1"/>
</dbReference>
<protein>
    <recommendedName>
        <fullName evidence="3">HECT-type E3 ubiquitin transferase</fullName>
        <ecNumber evidence="3">2.3.2.26</ecNumber>
    </recommendedName>
</protein>
<dbReference type="EC" id="2.3.2.26" evidence="3"/>
<organism evidence="9 10">
    <name type="scientific">Coccidioides posadasii RMSCC 3488</name>
    <dbReference type="NCBI Taxonomy" id="454284"/>
    <lineage>
        <taxon>Eukaryota</taxon>
        <taxon>Fungi</taxon>
        <taxon>Dikarya</taxon>
        <taxon>Ascomycota</taxon>
        <taxon>Pezizomycotina</taxon>
        <taxon>Eurotiomycetes</taxon>
        <taxon>Eurotiomycetidae</taxon>
        <taxon>Onygenales</taxon>
        <taxon>Onygenaceae</taxon>
        <taxon>Coccidioides</taxon>
    </lineage>
</organism>
<evidence type="ECO:0000256" key="6">
    <source>
        <dbReference type="PROSITE-ProRule" id="PRU00104"/>
    </source>
</evidence>
<feature type="compositionally biased region" description="Polar residues" evidence="7">
    <location>
        <begin position="355"/>
        <end position="369"/>
    </location>
</feature>
<name>A0A0J6F5A1_COCPO</name>
<dbReference type="OrthoDB" id="5981550at2759"/>
<evidence type="ECO:0000256" key="2">
    <source>
        <dbReference type="ARBA" id="ARBA00004906"/>
    </source>
</evidence>
<dbReference type="SUPFAM" id="SSF56204">
    <property type="entry name" value="Hect, E3 ligase catalytic domain"/>
    <property type="match status" value="1"/>
</dbReference>
<proteinExistence type="predicted"/>
<dbReference type="PROSITE" id="PS50237">
    <property type="entry name" value="HECT"/>
    <property type="match status" value="1"/>
</dbReference>
<feature type="domain" description="HECT" evidence="8">
    <location>
        <begin position="938"/>
        <end position="1350"/>
    </location>
</feature>
<feature type="region of interest" description="Disordered" evidence="7">
    <location>
        <begin position="1119"/>
        <end position="1184"/>
    </location>
</feature>
<evidence type="ECO:0000256" key="1">
    <source>
        <dbReference type="ARBA" id="ARBA00000885"/>
    </source>
</evidence>
<dbReference type="VEuPathDB" id="FungiDB:CPAG_01699"/>
<gene>
    <name evidence="9" type="ORF">CPAG_01699</name>
</gene>
<feature type="compositionally biased region" description="Basic and acidic residues" evidence="7">
    <location>
        <begin position="182"/>
        <end position="195"/>
    </location>
</feature>
<dbReference type="InterPro" id="IPR032353">
    <property type="entry name" value="AZUL"/>
</dbReference>